<evidence type="ECO:0000256" key="4">
    <source>
        <dbReference type="ARBA" id="ARBA00022840"/>
    </source>
</evidence>
<keyword evidence="2" id="KW-0597">Phosphoprotein</keyword>
<dbReference type="SUPFAM" id="SSF47336">
    <property type="entry name" value="ACP-like"/>
    <property type="match status" value="1"/>
</dbReference>
<dbReference type="SUPFAM" id="SSF51735">
    <property type="entry name" value="NAD(P)-binding Rossmann-fold domains"/>
    <property type="match status" value="1"/>
</dbReference>
<dbReference type="PROSITE" id="PS50075">
    <property type="entry name" value="CARRIER"/>
    <property type="match status" value="1"/>
</dbReference>
<keyword evidence="3" id="KW-0547">Nucleotide-binding</keyword>
<dbReference type="Pfam" id="PF00501">
    <property type="entry name" value="AMP-binding"/>
    <property type="match status" value="1"/>
</dbReference>
<evidence type="ECO:0000259" key="6">
    <source>
        <dbReference type="PROSITE" id="PS50075"/>
    </source>
</evidence>
<name>A0ABX5F7B4_9CHRO</name>
<dbReference type="InterPro" id="IPR000873">
    <property type="entry name" value="AMP-dep_synth/lig_dom"/>
</dbReference>
<dbReference type="InterPro" id="IPR020806">
    <property type="entry name" value="PKS_PP-bd"/>
</dbReference>
<reference evidence="7 8" key="2">
    <citation type="submission" date="2018-03" db="EMBL/GenBank/DDBJ databases">
        <title>The ancient ancestry and fast evolution of plastids.</title>
        <authorList>
            <person name="Moore K.R."/>
            <person name="Magnabosco C."/>
            <person name="Momper L."/>
            <person name="Gold D.A."/>
            <person name="Bosak T."/>
            <person name="Fournier G.P."/>
        </authorList>
    </citation>
    <scope>NUCLEOTIDE SEQUENCE [LARGE SCALE GENOMIC DNA]</scope>
    <source>
        <strain evidence="7 8">CCALA 015</strain>
    </source>
</reference>
<dbReference type="PANTHER" id="PTHR43272">
    <property type="entry name" value="LONG-CHAIN-FATTY-ACID--COA LIGASE"/>
    <property type="match status" value="1"/>
</dbReference>
<dbReference type="Gene3D" id="3.40.50.12780">
    <property type="entry name" value="N-terminal domain of ligase-like"/>
    <property type="match status" value="1"/>
</dbReference>
<organism evidence="7 8">
    <name type="scientific">Aphanothece cf. minutissima CCALA 015</name>
    <dbReference type="NCBI Taxonomy" id="2107695"/>
    <lineage>
        <taxon>Bacteria</taxon>
        <taxon>Bacillati</taxon>
        <taxon>Cyanobacteriota</taxon>
        <taxon>Cyanophyceae</taxon>
        <taxon>Oscillatoriophycideae</taxon>
        <taxon>Chroococcales</taxon>
        <taxon>Aphanothecaceae</taxon>
        <taxon>Aphanothece</taxon>
    </lineage>
</organism>
<dbReference type="InterPro" id="IPR006162">
    <property type="entry name" value="Ppantetheine_attach_site"/>
</dbReference>
<accession>A0ABX5F7B4</accession>
<dbReference type="SUPFAM" id="SSF56801">
    <property type="entry name" value="Acetyl-CoA synthetase-like"/>
    <property type="match status" value="1"/>
</dbReference>
<dbReference type="Proteomes" id="UP000238218">
    <property type="component" value="Unassembled WGS sequence"/>
</dbReference>
<dbReference type="EMBL" id="PVWP01000005">
    <property type="protein sequence ID" value="PSB37509.1"/>
    <property type="molecule type" value="Genomic_DNA"/>
</dbReference>
<dbReference type="Gene3D" id="1.10.1200.10">
    <property type="entry name" value="ACP-like"/>
    <property type="match status" value="1"/>
</dbReference>
<evidence type="ECO:0000256" key="1">
    <source>
        <dbReference type="ARBA" id="ARBA00022450"/>
    </source>
</evidence>
<dbReference type="Pfam" id="PF07993">
    <property type="entry name" value="NAD_binding_4"/>
    <property type="match status" value="1"/>
</dbReference>
<feature type="compositionally biased region" description="Low complexity" evidence="5">
    <location>
        <begin position="23"/>
        <end position="41"/>
    </location>
</feature>
<dbReference type="PROSITE" id="PS00455">
    <property type="entry name" value="AMP_BINDING"/>
    <property type="match status" value="1"/>
</dbReference>
<dbReference type="PROSITE" id="PS00012">
    <property type="entry name" value="PHOSPHOPANTETHEINE"/>
    <property type="match status" value="1"/>
</dbReference>
<keyword evidence="1" id="KW-0596">Phosphopantetheine</keyword>
<feature type="domain" description="Carrier" evidence="6">
    <location>
        <begin position="660"/>
        <end position="735"/>
    </location>
</feature>
<protein>
    <recommendedName>
        <fullName evidence="6">Carrier domain-containing protein</fullName>
    </recommendedName>
</protein>
<comment type="caution">
    <text evidence="7">The sequence shown here is derived from an EMBL/GenBank/DDBJ whole genome shotgun (WGS) entry which is preliminary data.</text>
</comment>
<dbReference type="Gene3D" id="3.40.50.720">
    <property type="entry name" value="NAD(P)-binding Rossmann-like Domain"/>
    <property type="match status" value="1"/>
</dbReference>
<dbReference type="InterPro" id="IPR042099">
    <property type="entry name" value="ANL_N_sf"/>
</dbReference>
<dbReference type="InterPro" id="IPR009081">
    <property type="entry name" value="PP-bd_ACP"/>
</dbReference>
<proteinExistence type="predicted"/>
<dbReference type="InterPro" id="IPR036291">
    <property type="entry name" value="NAD(P)-bd_dom_sf"/>
</dbReference>
<gene>
    <name evidence="7" type="ORF">C7B81_08275</name>
</gene>
<evidence type="ECO:0000256" key="3">
    <source>
        <dbReference type="ARBA" id="ARBA00022741"/>
    </source>
</evidence>
<sequence length="1152" mass="123471">MCSETSSSSRLPTSCPVPFPVTTSAGPASTPSSCPRTFRSSRSTRHRPDAIVVVSESSAVPPSSLAYGALIDFFLAAHPERPALAERAYTVEADPASGATHRRTLAEFRPITYRTLRDRVRSLASAWHADPAAAIRRGERVAILGFASIEYAVIDLALAYVGAVPMPLSGHHSAPEYDAILERATPAALAVSIAQLPAMVDLVRRHGCLRQLIVFDADTRITAERTLLEEAKATLRAAGSTVPLLLLPDLLRRGEGLDVPPPAAVDPEAMALLIHTSGSTGLPKGACISAAALSNTWRQVTGPDPKVAVVLAPFHHMMGRDSMVTALNCGGLACFTLKPDLSTVFEDIRLARPTGLVLFPRLCEWIDQHVRSTKSGDLRFFLGDRLESIVVASAPIAPRIRALLEDTFGVPVHEGYSSTETASGGLAMNGRLNRSNVLDYRLRDVPESGYFRSDRPYPRGELCVKTRFGIRAYFRNPEATAALFDADGFSCTGDVVEERGPGQIAIIDRRRNVIKLSQGEFVAVGALEQLFADGCASVAQIHVHGESSRSYLLAVVVPDREALARRPRPPGSDAALVALVREEMVQLAGEQGLKSFEIPRAVLLAEEPFSHANGLLSSLGKPIRPAIRQRYQEALAALYDSHDRLGDAALATLRQPGAGLSLEQRLRLLLHSTLGVHDDGALEGHCFRDLGGDSLGAVQLSVRIEAEFGVAIEASQILGPDGTIAAWARILRASGSGPGQEHAAGDFATSDRVASDLATSELAAEDFRVEAFIDGATLDAAAVLPAAPWPARSVLLTGANGFLGGRLALAWLERLARTGGRLVCLVRPSHTRSARERLEARFAHLDPTTAARWRTLAADHLEVVAGDISAPRLGLDAATYDRLAHGIEAIGHCAALVNHRLEYRHLRRPNVIGTAEIVRLALTHRRKPIDLISTIGVAPLGERLRLDGSYANGYFASKWACEQLLRSTHATTALPIRILRSGLVLPDRQLAGERNPDDILSRLIHSLLLTGLAPPGFSSNEAGGESVGFHASGLPVDQLAQAIVALGDVAPEGFHLLTLGGPADGWFPLEALVERIEASGFPLQRTASYAEWLERIEPALRRLPAEQRALSLLDVLEAYRPVRRPGAETCAGFPVAYLDKVCSEAVAAAGHG</sequence>
<evidence type="ECO:0000313" key="7">
    <source>
        <dbReference type="EMBL" id="PSB37509.1"/>
    </source>
</evidence>
<evidence type="ECO:0000313" key="8">
    <source>
        <dbReference type="Proteomes" id="UP000238218"/>
    </source>
</evidence>
<reference evidence="7 8" key="1">
    <citation type="submission" date="2018-02" db="EMBL/GenBank/DDBJ databases">
        <authorList>
            <person name="Moore K."/>
            <person name="Momper L."/>
        </authorList>
    </citation>
    <scope>NUCLEOTIDE SEQUENCE [LARGE SCALE GENOMIC DNA]</scope>
    <source>
        <strain evidence="7 8">CCALA 015</strain>
    </source>
</reference>
<feature type="region of interest" description="Disordered" evidence="5">
    <location>
        <begin position="23"/>
        <end position="42"/>
    </location>
</feature>
<keyword evidence="8" id="KW-1185">Reference proteome</keyword>
<dbReference type="Pfam" id="PF00550">
    <property type="entry name" value="PP-binding"/>
    <property type="match status" value="1"/>
</dbReference>
<dbReference type="InterPro" id="IPR013120">
    <property type="entry name" value="FAR_NAD-bd"/>
</dbReference>
<evidence type="ECO:0000256" key="5">
    <source>
        <dbReference type="SAM" id="MobiDB-lite"/>
    </source>
</evidence>
<evidence type="ECO:0000256" key="2">
    <source>
        <dbReference type="ARBA" id="ARBA00022553"/>
    </source>
</evidence>
<dbReference type="InterPro" id="IPR036736">
    <property type="entry name" value="ACP-like_sf"/>
</dbReference>
<keyword evidence="4" id="KW-0067">ATP-binding</keyword>
<dbReference type="PANTHER" id="PTHR43272:SF33">
    <property type="entry name" value="AMP-BINDING DOMAIN-CONTAINING PROTEIN-RELATED"/>
    <property type="match status" value="1"/>
</dbReference>
<dbReference type="SMART" id="SM00823">
    <property type="entry name" value="PKS_PP"/>
    <property type="match status" value="1"/>
</dbReference>
<dbReference type="InterPro" id="IPR020845">
    <property type="entry name" value="AMP-binding_CS"/>
</dbReference>